<dbReference type="PROSITE" id="PS50005">
    <property type="entry name" value="TPR"/>
    <property type="match status" value="1"/>
</dbReference>
<dbReference type="InterPro" id="IPR051982">
    <property type="entry name" value="CiliaryAsmbly_MitoImport"/>
</dbReference>
<proteinExistence type="predicted"/>
<organism evidence="7 8">
    <name type="scientific">Ramazzottius varieornatus</name>
    <name type="common">Water bear</name>
    <name type="synonym">Tardigrade</name>
    <dbReference type="NCBI Taxonomy" id="947166"/>
    <lineage>
        <taxon>Eukaryota</taxon>
        <taxon>Metazoa</taxon>
        <taxon>Ecdysozoa</taxon>
        <taxon>Tardigrada</taxon>
        <taxon>Eutardigrada</taxon>
        <taxon>Parachela</taxon>
        <taxon>Hypsibioidea</taxon>
        <taxon>Ramazzottiidae</taxon>
        <taxon>Ramazzottius</taxon>
    </lineage>
</organism>
<dbReference type="SMART" id="SM00028">
    <property type="entry name" value="TPR"/>
    <property type="match status" value="2"/>
</dbReference>
<dbReference type="GO" id="GO:0006626">
    <property type="term" value="P:protein targeting to mitochondrion"/>
    <property type="evidence" value="ECO:0007669"/>
    <property type="project" value="TreeGrafter"/>
</dbReference>
<dbReference type="Proteomes" id="UP000186922">
    <property type="component" value="Unassembled WGS sequence"/>
</dbReference>
<evidence type="ECO:0000256" key="6">
    <source>
        <dbReference type="SAM" id="MobiDB-lite"/>
    </source>
</evidence>
<keyword evidence="3" id="KW-0677">Repeat</keyword>
<dbReference type="GO" id="GO:0031072">
    <property type="term" value="F:heat shock protein binding"/>
    <property type="evidence" value="ECO:0007669"/>
    <property type="project" value="TreeGrafter"/>
</dbReference>
<dbReference type="Pfam" id="PF00515">
    <property type="entry name" value="TPR_1"/>
    <property type="match status" value="1"/>
</dbReference>
<dbReference type="Gene3D" id="1.25.40.10">
    <property type="entry name" value="Tetratricopeptide repeat domain"/>
    <property type="match status" value="1"/>
</dbReference>
<feature type="region of interest" description="Disordered" evidence="6">
    <location>
        <begin position="337"/>
        <end position="360"/>
    </location>
</feature>
<evidence type="ECO:0000256" key="5">
    <source>
        <dbReference type="PROSITE-ProRule" id="PRU00339"/>
    </source>
</evidence>
<dbReference type="GO" id="GO:0005829">
    <property type="term" value="C:cytosol"/>
    <property type="evidence" value="ECO:0007669"/>
    <property type="project" value="TreeGrafter"/>
</dbReference>
<keyword evidence="8" id="KW-1185">Reference proteome</keyword>
<dbReference type="GO" id="GO:0005739">
    <property type="term" value="C:mitochondrion"/>
    <property type="evidence" value="ECO:0007669"/>
    <property type="project" value="TreeGrafter"/>
</dbReference>
<reference evidence="7 8" key="1">
    <citation type="journal article" date="2016" name="Nat. Commun.">
        <title>Extremotolerant tardigrade genome and improved radiotolerance of human cultured cells by tardigrade-unique protein.</title>
        <authorList>
            <person name="Hashimoto T."/>
            <person name="Horikawa D.D."/>
            <person name="Saito Y."/>
            <person name="Kuwahara H."/>
            <person name="Kozuka-Hata H."/>
            <person name="Shin-I T."/>
            <person name="Minakuchi Y."/>
            <person name="Ohishi K."/>
            <person name="Motoyama A."/>
            <person name="Aizu T."/>
            <person name="Enomoto A."/>
            <person name="Kondo K."/>
            <person name="Tanaka S."/>
            <person name="Hara Y."/>
            <person name="Koshikawa S."/>
            <person name="Sagara H."/>
            <person name="Miura T."/>
            <person name="Yokobori S."/>
            <person name="Miyagawa K."/>
            <person name="Suzuki Y."/>
            <person name="Kubo T."/>
            <person name="Oyama M."/>
            <person name="Kohara Y."/>
            <person name="Fujiyama A."/>
            <person name="Arakawa K."/>
            <person name="Katayama T."/>
            <person name="Toyoda A."/>
            <person name="Kunieda T."/>
        </authorList>
    </citation>
    <scope>NUCLEOTIDE SEQUENCE [LARGE SCALE GENOMIC DNA]</scope>
    <source>
        <strain evidence="7 8">YOKOZUNA-1</strain>
    </source>
</reference>
<evidence type="ECO:0000313" key="7">
    <source>
        <dbReference type="EMBL" id="GAV05779.1"/>
    </source>
</evidence>
<evidence type="ECO:0000256" key="2">
    <source>
        <dbReference type="ARBA" id="ARBA00022490"/>
    </source>
</evidence>
<dbReference type="PANTHER" id="PTHR45984">
    <property type="entry name" value="RNA (RNA) POLYMERASE II ASSOCIATED PROTEIN HOMOLOG"/>
    <property type="match status" value="1"/>
</dbReference>
<evidence type="ECO:0008006" key="9">
    <source>
        <dbReference type="Google" id="ProtNLM"/>
    </source>
</evidence>
<gene>
    <name evidence="7" type="primary">RvY_15857-1</name>
    <name evidence="7" type="synonym">RvY_15857.1</name>
    <name evidence="7" type="ORF">RvY_15857</name>
</gene>
<feature type="repeat" description="TPR" evidence="5">
    <location>
        <begin position="224"/>
        <end position="257"/>
    </location>
</feature>
<comment type="subcellular location">
    <subcellularLocation>
        <location evidence="1">Cytoplasm</location>
    </subcellularLocation>
</comment>
<keyword evidence="2" id="KW-0963">Cytoplasm</keyword>
<evidence type="ECO:0000256" key="1">
    <source>
        <dbReference type="ARBA" id="ARBA00004496"/>
    </source>
</evidence>
<dbReference type="InterPro" id="IPR019734">
    <property type="entry name" value="TPR_rpt"/>
</dbReference>
<comment type="caution">
    <text evidence="7">The sequence shown here is derived from an EMBL/GenBank/DDBJ whole genome shotgun (WGS) entry which is preliminary data.</text>
</comment>
<dbReference type="PANTHER" id="PTHR45984:SF2">
    <property type="entry name" value="MITOCHONDRIAL IMPORT RECEPTOR SUBUNIT TOM34"/>
    <property type="match status" value="1"/>
</dbReference>
<evidence type="ECO:0000256" key="3">
    <source>
        <dbReference type="ARBA" id="ARBA00022737"/>
    </source>
</evidence>
<evidence type="ECO:0000256" key="4">
    <source>
        <dbReference type="ARBA" id="ARBA00022803"/>
    </source>
</evidence>
<dbReference type="OrthoDB" id="2942533at2759"/>
<evidence type="ECO:0000313" key="8">
    <source>
        <dbReference type="Proteomes" id="UP000186922"/>
    </source>
</evidence>
<name>A0A1D1W473_RAMVA</name>
<dbReference type="InterPro" id="IPR011990">
    <property type="entry name" value="TPR-like_helical_dom_sf"/>
</dbReference>
<accession>A0A1D1W473</accession>
<dbReference type="AlphaFoldDB" id="A0A1D1W473"/>
<protein>
    <recommendedName>
        <fullName evidence="9">Sperm-associated antigen 1</fullName>
    </recommendedName>
</protein>
<keyword evidence="4 5" id="KW-0802">TPR repeat</keyword>
<dbReference type="SUPFAM" id="SSF48452">
    <property type="entry name" value="TPR-like"/>
    <property type="match status" value="1"/>
</dbReference>
<dbReference type="STRING" id="947166.A0A1D1W473"/>
<sequence>MPVNTDKPIISESSLLEGYQLLVEDIDYSTVQTCTDVPNLVKILRILRSSQLGFYPHLTEFTEKRIRDLDPNHVMLKNESSNVWTKPEIMAHGDTDFIRDLSYKIDCCPVGLETSETSEEETSAAVSLPTAGKNRRIRSWDFAGWDKYDPEIEIRKADLEAAEKEVARRTLKLPDAVDCAGLTEEEKERLAEREKEKGNEAYRAGDLDEAIVFYKRSISVIPSVTVINNRAQAYLKQEKYEEAANDCKYVLSLDPQNLKGTNRSVRGKNGELSCSPFQSLPALLRLGTVFKKRRKYQEAGRQYELIRDIGLKENDPRLVQEMERSIREMGSLVKEEAGTPCFPYQPSQPRPKGPIIEVIE</sequence>
<dbReference type="EMBL" id="BDGG01000012">
    <property type="protein sequence ID" value="GAV05779.1"/>
    <property type="molecule type" value="Genomic_DNA"/>
</dbReference>